<evidence type="ECO:0000256" key="1">
    <source>
        <dbReference type="ARBA" id="ARBA00008136"/>
    </source>
</evidence>
<dbReference type="EMBL" id="FOIS01000003">
    <property type="protein sequence ID" value="SEW12676.1"/>
    <property type="molecule type" value="Genomic_DNA"/>
</dbReference>
<evidence type="ECO:0000256" key="5">
    <source>
        <dbReference type="ARBA" id="ARBA00023124"/>
    </source>
</evidence>
<dbReference type="Pfam" id="PF02586">
    <property type="entry name" value="SRAP"/>
    <property type="match status" value="2"/>
</dbReference>
<evidence type="ECO:0000256" key="8">
    <source>
        <dbReference type="SAM" id="MobiDB-lite"/>
    </source>
</evidence>
<dbReference type="GO" id="GO:0006508">
    <property type="term" value="P:proteolysis"/>
    <property type="evidence" value="ECO:0007669"/>
    <property type="project" value="UniProtKB-KW"/>
</dbReference>
<evidence type="ECO:0000256" key="6">
    <source>
        <dbReference type="ARBA" id="ARBA00023125"/>
    </source>
</evidence>
<protein>
    <submittedName>
        <fullName evidence="9">Putative SOS response-associated peptidase YedK</fullName>
    </submittedName>
</protein>
<evidence type="ECO:0000256" key="2">
    <source>
        <dbReference type="ARBA" id="ARBA00022670"/>
    </source>
</evidence>
<dbReference type="Gene3D" id="3.90.1680.10">
    <property type="entry name" value="SOS response associated peptidase-like"/>
    <property type="match status" value="1"/>
</dbReference>
<dbReference type="AlphaFoldDB" id="A0A1I0PET1"/>
<dbReference type="InterPro" id="IPR036590">
    <property type="entry name" value="SRAP-like"/>
</dbReference>
<organism evidence="9 10">
    <name type="scientific">Natrinema salifodinae</name>
    <dbReference type="NCBI Taxonomy" id="1202768"/>
    <lineage>
        <taxon>Archaea</taxon>
        <taxon>Methanobacteriati</taxon>
        <taxon>Methanobacteriota</taxon>
        <taxon>Stenosarchaea group</taxon>
        <taxon>Halobacteria</taxon>
        <taxon>Halobacteriales</taxon>
        <taxon>Natrialbaceae</taxon>
        <taxon>Natrinema</taxon>
    </lineage>
</organism>
<dbReference type="PANTHER" id="PTHR13604:SF0">
    <property type="entry name" value="ABASIC SITE PROCESSING PROTEIN HMCES"/>
    <property type="match status" value="1"/>
</dbReference>
<sequence length="267" mass="29271">MCGRYTLVVEQDDLEERFGARFPEAKASGSDADGGDDAAEPAFTPRYNAAPAQALPVLTNEEPDAFRRFEWGLVPSWADGDSGGLINARAESVAEKPSFREAYEQRRYSPEPTEGERDTPSAGRCLVPADGFYEWVETEGGKQPYRVTFEDDRIFAMAGLWERREPDATQTGLAAFGGGIDGAETESGPIETFTIVTTEPNEVVSDLHHRMAVILDPDDEQRWLSGDDPSDVLEPYPADEMRAYPVSTAVNDPSTDDPSLIESIEPA</sequence>
<evidence type="ECO:0000313" key="10">
    <source>
        <dbReference type="Proteomes" id="UP000183275"/>
    </source>
</evidence>
<feature type="region of interest" description="Disordered" evidence="8">
    <location>
        <begin position="96"/>
        <end position="123"/>
    </location>
</feature>
<keyword evidence="2" id="KW-0645">Protease</keyword>
<keyword evidence="7" id="KW-0456">Lyase</keyword>
<feature type="region of interest" description="Disordered" evidence="8">
    <location>
        <begin position="18"/>
        <end position="43"/>
    </location>
</feature>
<feature type="region of interest" description="Disordered" evidence="8">
    <location>
        <begin position="244"/>
        <end position="267"/>
    </location>
</feature>
<feature type="compositionally biased region" description="Polar residues" evidence="8">
    <location>
        <begin position="248"/>
        <end position="257"/>
    </location>
</feature>
<keyword evidence="4" id="KW-0378">Hydrolase</keyword>
<dbReference type="GO" id="GO:0016829">
    <property type="term" value="F:lyase activity"/>
    <property type="evidence" value="ECO:0007669"/>
    <property type="project" value="UniProtKB-KW"/>
</dbReference>
<keyword evidence="6" id="KW-0238">DNA-binding</keyword>
<dbReference type="InterPro" id="IPR003738">
    <property type="entry name" value="SRAP"/>
</dbReference>
<feature type="region of interest" description="Disordered" evidence="8">
    <location>
        <begin position="219"/>
        <end position="238"/>
    </location>
</feature>
<gene>
    <name evidence="9" type="ORF">SAMN05216285_2474</name>
</gene>
<dbReference type="PANTHER" id="PTHR13604">
    <property type="entry name" value="DC12-RELATED"/>
    <property type="match status" value="1"/>
</dbReference>
<dbReference type="SUPFAM" id="SSF143081">
    <property type="entry name" value="BB1717-like"/>
    <property type="match status" value="1"/>
</dbReference>
<comment type="similarity">
    <text evidence="1">Belongs to the SOS response-associated peptidase family.</text>
</comment>
<dbReference type="GO" id="GO:0106300">
    <property type="term" value="P:protein-DNA covalent cross-linking repair"/>
    <property type="evidence" value="ECO:0007669"/>
    <property type="project" value="InterPro"/>
</dbReference>
<dbReference type="RefSeq" id="WP_049988893.1">
    <property type="nucleotide sequence ID" value="NZ_FOIS01000003.1"/>
</dbReference>
<reference evidence="10" key="1">
    <citation type="submission" date="2016-10" db="EMBL/GenBank/DDBJ databases">
        <authorList>
            <person name="Varghese N."/>
        </authorList>
    </citation>
    <scope>NUCLEOTIDE SEQUENCE [LARGE SCALE GENOMIC DNA]</scope>
    <source>
        <strain evidence="10">CGMCC 1.12284</strain>
    </source>
</reference>
<keyword evidence="3" id="KW-0227">DNA damage</keyword>
<dbReference type="Proteomes" id="UP000183275">
    <property type="component" value="Unassembled WGS sequence"/>
</dbReference>
<dbReference type="eggNOG" id="arCOG02784">
    <property type="taxonomic scope" value="Archaea"/>
</dbReference>
<evidence type="ECO:0000256" key="3">
    <source>
        <dbReference type="ARBA" id="ARBA00022763"/>
    </source>
</evidence>
<dbReference type="OrthoDB" id="109020at2157"/>
<dbReference type="GO" id="GO:0003697">
    <property type="term" value="F:single-stranded DNA binding"/>
    <property type="evidence" value="ECO:0007669"/>
    <property type="project" value="InterPro"/>
</dbReference>
<evidence type="ECO:0000313" key="9">
    <source>
        <dbReference type="EMBL" id="SEW12676.1"/>
    </source>
</evidence>
<evidence type="ECO:0000256" key="7">
    <source>
        <dbReference type="ARBA" id="ARBA00023239"/>
    </source>
</evidence>
<proteinExistence type="inferred from homology"/>
<keyword evidence="10" id="KW-1185">Reference proteome</keyword>
<feature type="compositionally biased region" description="Basic and acidic residues" evidence="8">
    <location>
        <begin position="96"/>
        <end position="119"/>
    </location>
</feature>
<name>A0A1I0PET1_9EURY</name>
<dbReference type="GO" id="GO:0008233">
    <property type="term" value="F:peptidase activity"/>
    <property type="evidence" value="ECO:0007669"/>
    <property type="project" value="UniProtKB-KW"/>
</dbReference>
<accession>A0A1I0PET1</accession>
<keyword evidence="5" id="KW-0190">Covalent protein-DNA linkage</keyword>
<evidence type="ECO:0000256" key="4">
    <source>
        <dbReference type="ARBA" id="ARBA00022801"/>
    </source>
</evidence>